<name>A0A366S802_9HYPO</name>
<comment type="caution">
    <text evidence="2">The sequence shown here is derived from an EMBL/GenBank/DDBJ whole genome shotgun (WGS) entry which is preliminary data.</text>
</comment>
<feature type="region of interest" description="Disordered" evidence="1">
    <location>
        <begin position="109"/>
        <end position="161"/>
    </location>
</feature>
<feature type="region of interest" description="Disordered" evidence="1">
    <location>
        <begin position="190"/>
        <end position="283"/>
    </location>
</feature>
<dbReference type="OrthoDB" id="4708870at2759"/>
<reference evidence="2 3" key="1">
    <citation type="submission" date="2018-06" db="EMBL/GenBank/DDBJ databases">
        <title>Fusarium incarnatum-equiseti species complex species 28.</title>
        <authorList>
            <person name="Gardiner D.M."/>
        </authorList>
    </citation>
    <scope>NUCLEOTIDE SEQUENCE [LARGE SCALE GENOMIC DNA]</scope>
    <source>
        <strain evidence="2 3">FIESC_28</strain>
    </source>
</reference>
<dbReference type="GeneID" id="41991118"/>
<feature type="compositionally biased region" description="Low complexity" evidence="1">
    <location>
        <begin position="215"/>
        <end position="229"/>
    </location>
</feature>
<proteinExistence type="predicted"/>
<keyword evidence="3" id="KW-1185">Reference proteome</keyword>
<feature type="compositionally biased region" description="Polar residues" evidence="1">
    <location>
        <begin position="123"/>
        <end position="147"/>
    </location>
</feature>
<dbReference type="AlphaFoldDB" id="A0A366S802"/>
<gene>
    <name evidence="2" type="ORF">FIESC28_01672</name>
</gene>
<organism evidence="2 3">
    <name type="scientific">Fusarium coffeatum</name>
    <dbReference type="NCBI Taxonomy" id="231269"/>
    <lineage>
        <taxon>Eukaryota</taxon>
        <taxon>Fungi</taxon>
        <taxon>Dikarya</taxon>
        <taxon>Ascomycota</taxon>
        <taxon>Pezizomycotina</taxon>
        <taxon>Sordariomycetes</taxon>
        <taxon>Hypocreomycetidae</taxon>
        <taxon>Hypocreales</taxon>
        <taxon>Nectriaceae</taxon>
        <taxon>Fusarium</taxon>
        <taxon>Fusarium incarnatum-equiseti species complex</taxon>
    </lineage>
</organism>
<evidence type="ECO:0000313" key="2">
    <source>
        <dbReference type="EMBL" id="RBR25434.1"/>
    </source>
</evidence>
<feature type="compositionally biased region" description="Low complexity" evidence="1">
    <location>
        <begin position="237"/>
        <end position="252"/>
    </location>
</feature>
<feature type="compositionally biased region" description="Low complexity" evidence="1">
    <location>
        <begin position="570"/>
        <end position="579"/>
    </location>
</feature>
<dbReference type="Proteomes" id="UP000253153">
    <property type="component" value="Unassembled WGS sequence"/>
</dbReference>
<protein>
    <submittedName>
        <fullName evidence="2">Uncharacterized protein</fullName>
    </submittedName>
</protein>
<evidence type="ECO:0000256" key="1">
    <source>
        <dbReference type="SAM" id="MobiDB-lite"/>
    </source>
</evidence>
<sequence length="598" mass="65724">MGGKALSRLDPPLETPRMPMETYLVVKNQLIRTLAPAFGWIDTPIEGPGKKDYGDIDLIVSGLIGSDMRKESILNLVNQLLGAQAQITEPGSAVAAHFAIPWPEELPYPEDYGTLPTDDSHELNQSTTTLGAISPGYNSSSDVSRPQSDAHGTPGSNAEPLTLQELRDKGKTIFPLAAARQTALVLALNEDNSGGGQSSQANFSPSPDPGTFPCTPTSSSKKNSTWSSKSKLKTRLPRSPSFSSLSHLISKLGHPDQNAADGTGDKSKTEKTGSAFPDSISGPPSGPYIQVDVHFCFDVKEAKYLRFHQAHGDMWQLLGSIIKPFGLTVDNKGLWIRIPEVEIVDKKRAKILLTSVPNQILDFIGVPVPEYWRPFADVESMFRYVAKCNMFWVDPDYAIEQDLAAAKSNDRQRISHRPVYRQWITEFKPRCREQGLYSKVPTTREEVRDKAFETFKIETDYHERLREFIFETQKTEIVKEIKAIFPAVAQPTNQKAVQMRSLHIKAMREIIIEEADEGRYNIVAPAGLRQPNGLFNMDRVCSYARSIADEVAAAVAAGLSRGRPAACGGSSVVRAPSAPRARRRSFGGPASNSRSASG</sequence>
<dbReference type="EMBL" id="QKXC01000038">
    <property type="protein sequence ID" value="RBR25434.1"/>
    <property type="molecule type" value="Genomic_DNA"/>
</dbReference>
<feature type="region of interest" description="Disordered" evidence="1">
    <location>
        <begin position="563"/>
        <end position="598"/>
    </location>
</feature>
<evidence type="ECO:0000313" key="3">
    <source>
        <dbReference type="Proteomes" id="UP000253153"/>
    </source>
</evidence>
<accession>A0A366S802</accession>
<dbReference type="RefSeq" id="XP_031020025.1">
    <property type="nucleotide sequence ID" value="XM_031155822.1"/>
</dbReference>